<evidence type="ECO:0000256" key="6">
    <source>
        <dbReference type="ARBA" id="ARBA00023170"/>
    </source>
</evidence>
<dbReference type="InterPro" id="IPR019427">
    <property type="entry name" value="7TM_GPCR_serpentine_rcpt_Srw"/>
</dbReference>
<dbReference type="PANTHER" id="PTHR24240">
    <property type="entry name" value="OPSIN"/>
    <property type="match status" value="1"/>
</dbReference>
<evidence type="ECO:0000313" key="10">
    <source>
        <dbReference type="EMBL" id="CAG2195049.1"/>
    </source>
</evidence>
<evidence type="ECO:0000256" key="1">
    <source>
        <dbReference type="ARBA" id="ARBA00004141"/>
    </source>
</evidence>
<accession>A0A8S3QN35</accession>
<dbReference type="InterPro" id="IPR017452">
    <property type="entry name" value="GPCR_Rhodpsn_7TM"/>
</dbReference>
<dbReference type="InterPro" id="IPR050125">
    <property type="entry name" value="GPCR_opsins"/>
</dbReference>
<protein>
    <recommendedName>
        <fullName evidence="9">G-protein coupled receptors family 1 profile domain-containing protein</fullName>
    </recommendedName>
</protein>
<keyword evidence="3 8" id="KW-1133">Transmembrane helix</keyword>
<proteinExistence type="predicted"/>
<dbReference type="GO" id="GO:0008528">
    <property type="term" value="F:G protein-coupled peptide receptor activity"/>
    <property type="evidence" value="ECO:0007669"/>
    <property type="project" value="InterPro"/>
</dbReference>
<sequence>MCYVVSYKTVMFKLEPVMCPEYFTSVIKDTAQTMLCSDVSIPGLLQVVRYIMFTTVVLLFDTVVLIIWIKPSNRSAVTMCLSLLAICDVLSIVCATTHALTGFTSDEWNDGSFCPVYQLSHVLSGLLHSISVLVTMSLALQRFVVCAFPFRGRRICNKKLQIALITISFILPIGFMSPHLYGLHTLRKVTFSNMDSLGNDSIWYNRSFTDFDIEQGSCSALNNKTLSEETFTDIRDYTAICVSPIMLSGEILQVFLFWRIIFLHIIPSITITFCMGFCLLTVRKTKIRKLQSRRVETMLTSHRKKTLLLALVMFSILTGEIPNCIYLTLKMVYGNSRDDIWLLSRTGQTFCELFTATSYLHNVVIYIAMSRQFRREICKQFPCKRK</sequence>
<feature type="transmembrane region" description="Helical" evidence="8">
    <location>
        <begin position="256"/>
        <end position="282"/>
    </location>
</feature>
<keyword evidence="11" id="KW-1185">Reference proteome</keyword>
<feature type="transmembrane region" description="Helical" evidence="8">
    <location>
        <begin position="126"/>
        <end position="150"/>
    </location>
</feature>
<name>A0A8S3QN35_MYTED</name>
<organism evidence="10 11">
    <name type="scientific">Mytilus edulis</name>
    <name type="common">Blue mussel</name>
    <dbReference type="NCBI Taxonomy" id="6550"/>
    <lineage>
        <taxon>Eukaryota</taxon>
        <taxon>Metazoa</taxon>
        <taxon>Spiralia</taxon>
        <taxon>Lophotrochozoa</taxon>
        <taxon>Mollusca</taxon>
        <taxon>Bivalvia</taxon>
        <taxon>Autobranchia</taxon>
        <taxon>Pteriomorphia</taxon>
        <taxon>Mytilida</taxon>
        <taxon>Mytiloidea</taxon>
        <taxon>Mytilidae</taxon>
        <taxon>Mytilinae</taxon>
        <taxon>Mytilus</taxon>
    </lineage>
</organism>
<dbReference type="EMBL" id="CAJPWZ010000503">
    <property type="protein sequence ID" value="CAG2195049.1"/>
    <property type="molecule type" value="Genomic_DNA"/>
</dbReference>
<feature type="transmembrane region" description="Helical" evidence="8">
    <location>
        <begin position="349"/>
        <end position="369"/>
    </location>
</feature>
<feature type="domain" description="G-protein coupled receptors family 1 profile" evidence="9">
    <location>
        <begin position="60"/>
        <end position="366"/>
    </location>
</feature>
<feature type="transmembrane region" description="Helical" evidence="8">
    <location>
        <begin position="307"/>
        <end position="329"/>
    </location>
</feature>
<dbReference type="GO" id="GO:0016020">
    <property type="term" value="C:membrane"/>
    <property type="evidence" value="ECO:0007669"/>
    <property type="project" value="UniProtKB-SubCell"/>
</dbReference>
<keyword evidence="6" id="KW-0675">Receptor</keyword>
<keyword evidence="2 8" id="KW-0812">Transmembrane</keyword>
<evidence type="ECO:0000256" key="7">
    <source>
        <dbReference type="ARBA" id="ARBA00023224"/>
    </source>
</evidence>
<keyword evidence="7" id="KW-0807">Transducer</keyword>
<evidence type="ECO:0000256" key="4">
    <source>
        <dbReference type="ARBA" id="ARBA00023040"/>
    </source>
</evidence>
<evidence type="ECO:0000259" key="9">
    <source>
        <dbReference type="PROSITE" id="PS50262"/>
    </source>
</evidence>
<dbReference type="PROSITE" id="PS50262">
    <property type="entry name" value="G_PROTEIN_RECEP_F1_2"/>
    <property type="match status" value="1"/>
</dbReference>
<gene>
    <name evidence="10" type="ORF">MEDL_10044</name>
</gene>
<dbReference type="Proteomes" id="UP000683360">
    <property type="component" value="Unassembled WGS sequence"/>
</dbReference>
<evidence type="ECO:0000313" key="11">
    <source>
        <dbReference type="Proteomes" id="UP000683360"/>
    </source>
</evidence>
<evidence type="ECO:0000256" key="3">
    <source>
        <dbReference type="ARBA" id="ARBA00022989"/>
    </source>
</evidence>
<keyword evidence="5 8" id="KW-0472">Membrane</keyword>
<comment type="subcellular location">
    <subcellularLocation>
        <location evidence="1">Membrane</location>
        <topology evidence="1">Multi-pass membrane protein</topology>
    </subcellularLocation>
</comment>
<evidence type="ECO:0000256" key="5">
    <source>
        <dbReference type="ARBA" id="ARBA00023136"/>
    </source>
</evidence>
<feature type="transmembrane region" description="Helical" evidence="8">
    <location>
        <begin position="47"/>
        <end position="69"/>
    </location>
</feature>
<dbReference type="Gene3D" id="1.20.1070.10">
    <property type="entry name" value="Rhodopsin 7-helix transmembrane proteins"/>
    <property type="match status" value="1"/>
</dbReference>
<feature type="transmembrane region" description="Helical" evidence="8">
    <location>
        <begin position="76"/>
        <end position="100"/>
    </location>
</feature>
<dbReference type="SUPFAM" id="SSF81321">
    <property type="entry name" value="Family A G protein-coupled receptor-like"/>
    <property type="match status" value="1"/>
</dbReference>
<feature type="transmembrane region" description="Helical" evidence="8">
    <location>
        <begin position="162"/>
        <end position="181"/>
    </location>
</feature>
<dbReference type="OrthoDB" id="6093235at2759"/>
<keyword evidence="4" id="KW-0297">G-protein coupled receptor</keyword>
<dbReference type="Pfam" id="PF10324">
    <property type="entry name" value="7TM_GPCR_Srw"/>
    <property type="match status" value="1"/>
</dbReference>
<comment type="caution">
    <text evidence="10">The sequence shown here is derived from an EMBL/GenBank/DDBJ whole genome shotgun (WGS) entry which is preliminary data.</text>
</comment>
<evidence type="ECO:0000256" key="2">
    <source>
        <dbReference type="ARBA" id="ARBA00022692"/>
    </source>
</evidence>
<reference evidence="10" key="1">
    <citation type="submission" date="2021-03" db="EMBL/GenBank/DDBJ databases">
        <authorList>
            <person name="Bekaert M."/>
        </authorList>
    </citation>
    <scope>NUCLEOTIDE SEQUENCE</scope>
</reference>
<evidence type="ECO:0000256" key="8">
    <source>
        <dbReference type="SAM" id="Phobius"/>
    </source>
</evidence>
<dbReference type="AlphaFoldDB" id="A0A8S3QN35"/>